<reference evidence="1 2" key="1">
    <citation type="journal article" date="2018" name="Science">
        <title>The opium poppy genome and morphinan production.</title>
        <authorList>
            <person name="Guo L."/>
            <person name="Winzer T."/>
            <person name="Yang X."/>
            <person name="Li Y."/>
            <person name="Ning Z."/>
            <person name="He Z."/>
            <person name="Teodor R."/>
            <person name="Lu Y."/>
            <person name="Bowser T.A."/>
            <person name="Graham I.A."/>
            <person name="Ye K."/>
        </authorList>
    </citation>
    <scope>NUCLEOTIDE SEQUENCE [LARGE SCALE GENOMIC DNA]</scope>
    <source>
        <strain evidence="2">cv. HN1</strain>
        <tissue evidence="1">Leaves</tissue>
    </source>
</reference>
<evidence type="ECO:0000313" key="2">
    <source>
        <dbReference type="Proteomes" id="UP000316621"/>
    </source>
</evidence>
<gene>
    <name evidence="1" type="ORF">C5167_001978</name>
</gene>
<name>A0A4Y7KV48_PAPSO</name>
<evidence type="ECO:0000313" key="1">
    <source>
        <dbReference type="EMBL" id="RZC76048.1"/>
    </source>
</evidence>
<sequence length="169" mass="19326">MREIRVNRLQVFFSVLWVSLARDFPQKSLLFFQKISLETHLGRDMIGRERTEPGSDDQEIGFGSLWRGNTANVIRYFPTQKRTESSETQEEEAVEVEADSTDGVVLIWKKNYGPRVLKSLGISATIYKAGYEATRSCTCLSIVIRKNSLVYDFMNCLSSMMGSDFQMNN</sequence>
<organism evidence="1 2">
    <name type="scientific">Papaver somniferum</name>
    <name type="common">Opium poppy</name>
    <dbReference type="NCBI Taxonomy" id="3469"/>
    <lineage>
        <taxon>Eukaryota</taxon>
        <taxon>Viridiplantae</taxon>
        <taxon>Streptophyta</taxon>
        <taxon>Embryophyta</taxon>
        <taxon>Tracheophyta</taxon>
        <taxon>Spermatophyta</taxon>
        <taxon>Magnoliopsida</taxon>
        <taxon>Ranunculales</taxon>
        <taxon>Papaveraceae</taxon>
        <taxon>Papaveroideae</taxon>
        <taxon>Papaver</taxon>
    </lineage>
</organism>
<proteinExistence type="predicted"/>
<accession>A0A4Y7KV48</accession>
<keyword evidence="2" id="KW-1185">Reference proteome</keyword>
<dbReference type="AlphaFoldDB" id="A0A4Y7KV48"/>
<dbReference type="EMBL" id="CM010723">
    <property type="protein sequence ID" value="RZC76048.1"/>
    <property type="molecule type" value="Genomic_DNA"/>
</dbReference>
<dbReference type="Gramene" id="RZC76048">
    <property type="protein sequence ID" value="RZC76048"/>
    <property type="gene ID" value="C5167_001978"/>
</dbReference>
<dbReference type="Proteomes" id="UP000316621">
    <property type="component" value="Chromosome 9"/>
</dbReference>
<protein>
    <submittedName>
        <fullName evidence="1">Uncharacterized protein</fullName>
    </submittedName>
</protein>